<dbReference type="PANTHER" id="PTHR10131">
    <property type="entry name" value="TNF RECEPTOR ASSOCIATED FACTOR"/>
    <property type="match status" value="1"/>
</dbReference>
<accession>A0A8S4PMF7</accession>
<organism evidence="2 3">
    <name type="scientific">Owenia fusiformis</name>
    <name type="common">Polychaete worm</name>
    <dbReference type="NCBI Taxonomy" id="6347"/>
    <lineage>
        <taxon>Eukaryota</taxon>
        <taxon>Metazoa</taxon>
        <taxon>Spiralia</taxon>
        <taxon>Lophotrochozoa</taxon>
        <taxon>Annelida</taxon>
        <taxon>Polychaeta</taxon>
        <taxon>Sedentaria</taxon>
        <taxon>Canalipalpata</taxon>
        <taxon>Sabellida</taxon>
        <taxon>Oweniida</taxon>
        <taxon>Oweniidae</taxon>
        <taxon>Owenia</taxon>
    </lineage>
</organism>
<evidence type="ECO:0000313" key="2">
    <source>
        <dbReference type="EMBL" id="CAH1794213.1"/>
    </source>
</evidence>
<reference evidence="2" key="1">
    <citation type="submission" date="2022-03" db="EMBL/GenBank/DDBJ databases">
        <authorList>
            <person name="Martin C."/>
        </authorList>
    </citation>
    <scope>NUCLEOTIDE SEQUENCE</scope>
</reference>
<evidence type="ECO:0000313" key="3">
    <source>
        <dbReference type="Proteomes" id="UP000749559"/>
    </source>
</evidence>
<name>A0A8S4PMF7_OWEFU</name>
<dbReference type="Gene3D" id="2.60.210.10">
    <property type="entry name" value="Apoptosis, Tumor Necrosis Factor Receptor Associated Protein 2, Chain A"/>
    <property type="match status" value="1"/>
</dbReference>
<protein>
    <recommendedName>
        <fullName evidence="1">MATH domain-containing protein</fullName>
    </recommendedName>
</protein>
<dbReference type="SMART" id="SM00061">
    <property type="entry name" value="MATH"/>
    <property type="match status" value="1"/>
</dbReference>
<dbReference type="GO" id="GO:0043122">
    <property type="term" value="P:regulation of canonical NF-kappaB signal transduction"/>
    <property type="evidence" value="ECO:0007669"/>
    <property type="project" value="TreeGrafter"/>
</dbReference>
<keyword evidence="3" id="KW-1185">Reference proteome</keyword>
<proteinExistence type="predicted"/>
<dbReference type="OrthoDB" id="5947827at2759"/>
<gene>
    <name evidence="2" type="ORF">OFUS_LOCUS18956</name>
</gene>
<dbReference type="InterPro" id="IPR008974">
    <property type="entry name" value="TRAF-like"/>
</dbReference>
<dbReference type="PROSITE" id="PS50144">
    <property type="entry name" value="MATH"/>
    <property type="match status" value="1"/>
</dbReference>
<sequence length="237" mass="27140">MNVLDVLQQESTWVKQRLANLETGIQRHFFQVLKNLFVQHQRTDKFITQQQVAIANLDIAIDESQITVYDGKMILPIDNFQERFKKAKIRDPASVTSPAFYTRRGGYKLKVRVYLHGDGMGLGTHVSIFIMMCKGKFDALLPWPFNQKITLGILNQLDRSEDYMDTFKPNKALNTWGKPVSDTNVPTGIPKFLDLGRVLDPSQGFVNEDTLFVKVSIEQEPRTPLSAFLGYKEIEEQ</sequence>
<comment type="caution">
    <text evidence="2">The sequence shown here is derived from an EMBL/GenBank/DDBJ whole genome shotgun (WGS) entry which is preliminary data.</text>
</comment>
<dbReference type="AlphaFoldDB" id="A0A8S4PMF7"/>
<dbReference type="PANTHER" id="PTHR10131:SF94">
    <property type="entry name" value="TNF RECEPTOR-ASSOCIATED FACTOR 4"/>
    <property type="match status" value="1"/>
</dbReference>
<dbReference type="InterPro" id="IPR002083">
    <property type="entry name" value="MATH/TRAF_dom"/>
</dbReference>
<dbReference type="Pfam" id="PF21355">
    <property type="entry name" value="TRAF-mep_MATH"/>
    <property type="match status" value="1"/>
</dbReference>
<feature type="domain" description="MATH" evidence="1">
    <location>
        <begin position="70"/>
        <end position="217"/>
    </location>
</feature>
<dbReference type="EMBL" id="CAIIXF020000009">
    <property type="protein sequence ID" value="CAH1794213.1"/>
    <property type="molecule type" value="Genomic_DNA"/>
</dbReference>
<dbReference type="SUPFAM" id="SSF49599">
    <property type="entry name" value="TRAF domain-like"/>
    <property type="match status" value="1"/>
</dbReference>
<dbReference type="Proteomes" id="UP000749559">
    <property type="component" value="Unassembled WGS sequence"/>
</dbReference>
<dbReference type="InterPro" id="IPR049342">
    <property type="entry name" value="TRAF1-6_MATH_dom"/>
</dbReference>
<evidence type="ECO:0000259" key="1">
    <source>
        <dbReference type="PROSITE" id="PS50144"/>
    </source>
</evidence>